<feature type="region of interest" description="Disordered" evidence="1">
    <location>
        <begin position="264"/>
        <end position="285"/>
    </location>
</feature>
<feature type="region of interest" description="Disordered" evidence="1">
    <location>
        <begin position="1"/>
        <end position="73"/>
    </location>
</feature>
<dbReference type="InterPro" id="IPR003593">
    <property type="entry name" value="AAA+_ATPase"/>
</dbReference>
<feature type="compositionally biased region" description="Basic residues" evidence="1">
    <location>
        <begin position="54"/>
        <end position="63"/>
    </location>
</feature>
<dbReference type="SMART" id="SM00382">
    <property type="entry name" value="AAA"/>
    <property type="match status" value="1"/>
</dbReference>
<dbReference type="PANTHER" id="PTHR23389:SF21">
    <property type="entry name" value="ATPASE FAMILY AAA DOMAIN-CONTAINING PROTEIN 5"/>
    <property type="match status" value="1"/>
</dbReference>
<feature type="region of interest" description="Disordered" evidence="1">
    <location>
        <begin position="1152"/>
        <end position="1184"/>
    </location>
</feature>
<protein>
    <submittedName>
        <fullName evidence="3">P-loop containing nucleoside triphosphate hydrolase protein</fullName>
    </submittedName>
</protein>
<dbReference type="Pfam" id="PF00004">
    <property type="entry name" value="AAA"/>
    <property type="match status" value="1"/>
</dbReference>
<dbReference type="SUPFAM" id="SSF52540">
    <property type="entry name" value="P-loop containing nucleoside triphosphate hydrolases"/>
    <property type="match status" value="1"/>
</dbReference>
<evidence type="ECO:0000313" key="4">
    <source>
        <dbReference type="Proteomes" id="UP000799777"/>
    </source>
</evidence>
<comment type="caution">
    <text evidence="3">The sequence shown here is derived from an EMBL/GenBank/DDBJ whole genome shotgun (WGS) entry which is preliminary data.</text>
</comment>
<feature type="compositionally biased region" description="Acidic residues" evidence="1">
    <location>
        <begin position="32"/>
        <end position="42"/>
    </location>
</feature>
<dbReference type="OrthoDB" id="9996895at2759"/>
<feature type="region of interest" description="Disordered" evidence="1">
    <location>
        <begin position="87"/>
        <end position="151"/>
    </location>
</feature>
<feature type="compositionally biased region" description="Basic and acidic residues" evidence="1">
    <location>
        <begin position="501"/>
        <end position="512"/>
    </location>
</feature>
<feature type="compositionally biased region" description="Polar residues" evidence="1">
    <location>
        <begin position="64"/>
        <end position="73"/>
    </location>
</feature>
<evidence type="ECO:0000313" key="3">
    <source>
        <dbReference type="EMBL" id="KAF2031163.1"/>
    </source>
</evidence>
<dbReference type="AlphaFoldDB" id="A0A9P4HAM7"/>
<evidence type="ECO:0000259" key="2">
    <source>
        <dbReference type="SMART" id="SM00382"/>
    </source>
</evidence>
<feature type="compositionally biased region" description="Basic residues" evidence="1">
    <location>
        <begin position="220"/>
        <end position="229"/>
    </location>
</feature>
<sequence length="1184" mass="131775">MNHEGKQSLHPFFAKPLRNKSSLEDLHTNETPVDDPNQDADYEQPPTSGLPEKTRRKRTRKTQITRGQASLEQFTRLAQVGLKDAALNVSSNGDSNPLGVEEDEHQEQRKRRKTVSPGAQESRHLPVQSLDQHQQLEAEVQGHSLEQLEVGTAEPDALLRYVTPPPPTIMPSSTLEPIVAHEQVQHEAPNTTPKKQIRVTKTGKLVSSPPKPKPDEASPPKKRRGRKPAKATTFPTVTIIKYGSDSASRHTIGGRIEAILSGRSASDKRLATPKKGPPKIVGPPRSTHPFFMGKAGQKAEIAANNPATEQRPPTPRKSAVTPGKLRAEAQRDRSPGPSPAFGMSSGINRIAKQAGFRAIVLRDDEEILSRLTKDLATDIRQNRKTNVLDFAPPENVRLPTRVLTTGLHIQRKVCEQIQLGPSPGNKYVQLPVYMHPAITNLFNDIERTLTPFDEGRCESQTWAQKYSPKCAAHVLRTGKEAKILKDWLQSQTVMSVGGAHDPSKAGVSDDKRPPRKKRKKVVDDFIVSDGDGEDEEMIELSDNENYLGARSCRQPRWTRNKNVILLSGPHGCGKSATVYAIAKELDFEVFEMNSGMRRSGKDIQDKVGDMTANHLVNHKRPEAPAKEEFTSTDEVDTERMDSACQKDIDSGRQSTVMSFFKAGPTLKATPKVNPKVQEIKKEQPRAAQGMLPHMPASRKSQKQSLILFEEADILFEEDQQFWVQVAKLAALSKRPIIITCNDERQIPIQDLPLAAILRLRPVPENLATDYMLALAGREGHILERRAVADLYTSKNHDLRASITELDLWCQMSVGDRKGGLEWMYQRWPPGKDVNAQGRLLRVASEGTYQSGMGWLSHDIFETKENIIFDEEEELLHELWADWNISPDEVPKHTSPLTKPMPIDRLTALEDMDAFSETLSAADVYCRVGLPSHDRNYSELTDATIPPMSEKARLSYTLAAPLLQVAPQTDFLDFDTSMFIQTHLLAQRSCSATHKIESRSDCQQPTTEANYVKMLLKVKENAGEDYTLHRYDFANALDVLAAPPDTTLLERTSFNLMASSFDRTFGIITLDLAPYVRSIVAHEQILEAQRIRLSNLLSGGGTGKRARTTRASRVALEGGVRETKRRDRWFDEALNFDLVMATAGESWSGLGWKGDDADADAQDGTGSMTGTHESLTGSQDVVMQD</sequence>
<dbReference type="PANTHER" id="PTHR23389">
    <property type="entry name" value="CHROMOSOME TRANSMISSION FIDELITY FACTOR 18"/>
    <property type="match status" value="1"/>
</dbReference>
<evidence type="ECO:0000256" key="1">
    <source>
        <dbReference type="SAM" id="MobiDB-lite"/>
    </source>
</evidence>
<dbReference type="GO" id="GO:0016887">
    <property type="term" value="F:ATP hydrolysis activity"/>
    <property type="evidence" value="ECO:0007669"/>
    <property type="project" value="InterPro"/>
</dbReference>
<accession>A0A9P4HAM7</accession>
<reference evidence="3" key="1">
    <citation type="journal article" date="2020" name="Stud. Mycol.">
        <title>101 Dothideomycetes genomes: a test case for predicting lifestyles and emergence of pathogens.</title>
        <authorList>
            <person name="Haridas S."/>
            <person name="Albert R."/>
            <person name="Binder M."/>
            <person name="Bloem J."/>
            <person name="Labutti K."/>
            <person name="Salamov A."/>
            <person name="Andreopoulos B."/>
            <person name="Baker S."/>
            <person name="Barry K."/>
            <person name="Bills G."/>
            <person name="Bluhm B."/>
            <person name="Cannon C."/>
            <person name="Castanera R."/>
            <person name="Culley D."/>
            <person name="Daum C."/>
            <person name="Ezra D."/>
            <person name="Gonzalez J."/>
            <person name="Henrissat B."/>
            <person name="Kuo A."/>
            <person name="Liang C."/>
            <person name="Lipzen A."/>
            <person name="Lutzoni F."/>
            <person name="Magnuson J."/>
            <person name="Mondo S."/>
            <person name="Nolan M."/>
            <person name="Ohm R."/>
            <person name="Pangilinan J."/>
            <person name="Park H.-J."/>
            <person name="Ramirez L."/>
            <person name="Alfaro M."/>
            <person name="Sun H."/>
            <person name="Tritt A."/>
            <person name="Yoshinaga Y."/>
            <person name="Zwiers L.-H."/>
            <person name="Turgeon B."/>
            <person name="Goodwin S."/>
            <person name="Spatafora J."/>
            <person name="Crous P."/>
            <person name="Grigoriev I."/>
        </authorList>
    </citation>
    <scope>NUCLEOTIDE SEQUENCE</scope>
    <source>
        <strain evidence="3">CBS 110217</strain>
    </source>
</reference>
<feature type="domain" description="AAA+ ATPase" evidence="2">
    <location>
        <begin position="560"/>
        <end position="763"/>
    </location>
</feature>
<organism evidence="3 4">
    <name type="scientific">Setomelanomma holmii</name>
    <dbReference type="NCBI Taxonomy" id="210430"/>
    <lineage>
        <taxon>Eukaryota</taxon>
        <taxon>Fungi</taxon>
        <taxon>Dikarya</taxon>
        <taxon>Ascomycota</taxon>
        <taxon>Pezizomycotina</taxon>
        <taxon>Dothideomycetes</taxon>
        <taxon>Pleosporomycetidae</taxon>
        <taxon>Pleosporales</taxon>
        <taxon>Pleosporineae</taxon>
        <taxon>Phaeosphaeriaceae</taxon>
        <taxon>Setomelanomma</taxon>
    </lineage>
</organism>
<keyword evidence="4" id="KW-1185">Reference proteome</keyword>
<dbReference type="EMBL" id="ML978183">
    <property type="protein sequence ID" value="KAF2031163.1"/>
    <property type="molecule type" value="Genomic_DNA"/>
</dbReference>
<feature type="region of interest" description="Disordered" evidence="1">
    <location>
        <begin position="299"/>
        <end position="344"/>
    </location>
</feature>
<dbReference type="GO" id="GO:0005524">
    <property type="term" value="F:ATP binding"/>
    <property type="evidence" value="ECO:0007669"/>
    <property type="project" value="InterPro"/>
</dbReference>
<dbReference type="GO" id="GO:0005634">
    <property type="term" value="C:nucleus"/>
    <property type="evidence" value="ECO:0007669"/>
    <property type="project" value="TreeGrafter"/>
</dbReference>
<gene>
    <name evidence="3" type="ORF">EK21DRAFT_63795</name>
</gene>
<feature type="compositionally biased region" description="Basic and acidic residues" evidence="1">
    <location>
        <begin position="325"/>
        <end position="334"/>
    </location>
</feature>
<feature type="region of interest" description="Disordered" evidence="1">
    <location>
        <begin position="183"/>
        <end position="232"/>
    </location>
</feature>
<keyword evidence="3" id="KW-0378">Hydrolase</keyword>
<dbReference type="InterPro" id="IPR027417">
    <property type="entry name" value="P-loop_NTPase"/>
</dbReference>
<dbReference type="Gene3D" id="3.40.50.300">
    <property type="entry name" value="P-loop containing nucleotide triphosphate hydrolases"/>
    <property type="match status" value="1"/>
</dbReference>
<dbReference type="InterPro" id="IPR003959">
    <property type="entry name" value="ATPase_AAA_core"/>
</dbReference>
<feature type="compositionally biased region" description="Polar residues" evidence="1">
    <location>
        <begin position="1167"/>
        <end position="1184"/>
    </location>
</feature>
<proteinExistence type="predicted"/>
<name>A0A9P4HAM7_9PLEO</name>
<dbReference type="Proteomes" id="UP000799777">
    <property type="component" value="Unassembled WGS sequence"/>
</dbReference>
<dbReference type="GO" id="GO:0003677">
    <property type="term" value="F:DNA binding"/>
    <property type="evidence" value="ECO:0007669"/>
    <property type="project" value="TreeGrafter"/>
</dbReference>
<feature type="region of interest" description="Disordered" evidence="1">
    <location>
        <begin position="495"/>
        <end position="520"/>
    </location>
</feature>